<protein>
    <submittedName>
        <fullName evidence="1">Uncharacterized protein</fullName>
    </submittedName>
</protein>
<dbReference type="EMBL" id="AAMS01000005">
    <property type="protein sequence ID" value="EAQ06280.1"/>
    <property type="molecule type" value="Genomic_DNA"/>
</dbReference>
<organism evidence="1 2">
    <name type="scientific">Yoonia vestfoldensis SKA53</name>
    <dbReference type="NCBI Taxonomy" id="314232"/>
    <lineage>
        <taxon>Bacteria</taxon>
        <taxon>Pseudomonadati</taxon>
        <taxon>Pseudomonadota</taxon>
        <taxon>Alphaproteobacteria</taxon>
        <taxon>Rhodobacterales</taxon>
        <taxon>Paracoccaceae</taxon>
        <taxon>Yoonia</taxon>
    </lineage>
</organism>
<dbReference type="AlphaFoldDB" id="A3V5V6"/>
<keyword evidence="2" id="KW-1185">Reference proteome</keyword>
<dbReference type="STRING" id="314232.SKA53_04313"/>
<dbReference type="HOGENOM" id="CLU_1407278_0_0_5"/>
<accession>A3V5V6</accession>
<name>A3V5V6_9RHOB</name>
<proteinExistence type="predicted"/>
<evidence type="ECO:0000313" key="2">
    <source>
        <dbReference type="Proteomes" id="UP000004507"/>
    </source>
</evidence>
<gene>
    <name evidence="1" type="ORF">SKA53_04313</name>
</gene>
<sequence>MEGWLMYGAALNEGREMFTGDREFGEWLAHNQLGFADQSNERAAAMWASGNLSEYRETRQAHPRVRTVRGLHAKFKDNDKAPKPVLEPTEDDLKTIGKLQTLAERGSTEGERESAKAKLEAYSSAFGDQKEEVIERAAEAAEREREEAPNDTQVQQIRTALMRKGSDFLAEWLLKAMVKDHDLFKSVMVGLYK</sequence>
<dbReference type="eggNOG" id="ENOG5033B8Q">
    <property type="taxonomic scope" value="Bacteria"/>
</dbReference>
<evidence type="ECO:0000313" key="1">
    <source>
        <dbReference type="EMBL" id="EAQ06280.1"/>
    </source>
</evidence>
<reference evidence="1 2" key="1">
    <citation type="submission" date="2006-01" db="EMBL/GenBank/DDBJ databases">
        <authorList>
            <person name="Hagstrom A."/>
            <person name="Ferriera S."/>
            <person name="Johnson J."/>
            <person name="Kravitz S."/>
            <person name="Halpern A."/>
            <person name="Remington K."/>
            <person name="Beeson K."/>
            <person name="Tran B."/>
            <person name="Rogers Y.-H."/>
            <person name="Friedman R."/>
            <person name="Venter J.C."/>
        </authorList>
    </citation>
    <scope>NUCLEOTIDE SEQUENCE [LARGE SCALE GENOMIC DNA]</scope>
    <source>
        <strain evidence="1 2">SKA53</strain>
    </source>
</reference>
<dbReference type="Proteomes" id="UP000004507">
    <property type="component" value="Unassembled WGS sequence"/>
</dbReference>
<comment type="caution">
    <text evidence="1">The sequence shown here is derived from an EMBL/GenBank/DDBJ whole genome shotgun (WGS) entry which is preliminary data.</text>
</comment>